<dbReference type="PANTHER" id="PTHR34669:SF1">
    <property type="entry name" value="THIOREDOXIN-LIKE FOLD DOMAIN-CONTAINING PROTEIN MRL7L, CHLOROPLASTIC"/>
    <property type="match status" value="1"/>
</dbReference>
<evidence type="ECO:0000313" key="3">
    <source>
        <dbReference type="EMBL" id="PTQ50414.1"/>
    </source>
</evidence>
<feature type="region of interest" description="Disordered" evidence="1">
    <location>
        <begin position="1"/>
        <end position="48"/>
    </location>
</feature>
<dbReference type="PANTHER" id="PTHR34669">
    <property type="entry name" value="THIOREDOXIN-LIKE FOLD DOMAIN-CONTAINING PROTEIN MRL7L, CHLOROPLASTIC"/>
    <property type="match status" value="1"/>
</dbReference>
<dbReference type="InterPro" id="IPR013766">
    <property type="entry name" value="Thioredoxin_domain"/>
</dbReference>
<reference evidence="4" key="1">
    <citation type="journal article" date="2017" name="Cell">
        <title>Insights into land plant evolution garnered from the Marchantia polymorpha genome.</title>
        <authorList>
            <person name="Bowman J.L."/>
            <person name="Kohchi T."/>
            <person name="Yamato K.T."/>
            <person name="Jenkins J."/>
            <person name="Shu S."/>
            <person name="Ishizaki K."/>
            <person name="Yamaoka S."/>
            <person name="Nishihama R."/>
            <person name="Nakamura Y."/>
            <person name="Berger F."/>
            <person name="Adam C."/>
            <person name="Aki S.S."/>
            <person name="Althoff F."/>
            <person name="Araki T."/>
            <person name="Arteaga-Vazquez M.A."/>
            <person name="Balasubrmanian S."/>
            <person name="Barry K."/>
            <person name="Bauer D."/>
            <person name="Boehm C.R."/>
            <person name="Briginshaw L."/>
            <person name="Caballero-Perez J."/>
            <person name="Catarino B."/>
            <person name="Chen F."/>
            <person name="Chiyoda S."/>
            <person name="Chovatia M."/>
            <person name="Davies K.M."/>
            <person name="Delmans M."/>
            <person name="Demura T."/>
            <person name="Dierschke T."/>
            <person name="Dolan L."/>
            <person name="Dorantes-Acosta A.E."/>
            <person name="Eklund D.M."/>
            <person name="Florent S.N."/>
            <person name="Flores-Sandoval E."/>
            <person name="Fujiyama A."/>
            <person name="Fukuzawa H."/>
            <person name="Galik B."/>
            <person name="Grimanelli D."/>
            <person name="Grimwood J."/>
            <person name="Grossniklaus U."/>
            <person name="Hamada T."/>
            <person name="Haseloff J."/>
            <person name="Hetherington A.J."/>
            <person name="Higo A."/>
            <person name="Hirakawa Y."/>
            <person name="Hundley H.N."/>
            <person name="Ikeda Y."/>
            <person name="Inoue K."/>
            <person name="Inoue S.I."/>
            <person name="Ishida S."/>
            <person name="Jia Q."/>
            <person name="Kakita M."/>
            <person name="Kanazawa T."/>
            <person name="Kawai Y."/>
            <person name="Kawashima T."/>
            <person name="Kennedy M."/>
            <person name="Kinose K."/>
            <person name="Kinoshita T."/>
            <person name="Kohara Y."/>
            <person name="Koide E."/>
            <person name="Komatsu K."/>
            <person name="Kopischke S."/>
            <person name="Kubo M."/>
            <person name="Kyozuka J."/>
            <person name="Lagercrantz U."/>
            <person name="Lin S.S."/>
            <person name="Lindquist E."/>
            <person name="Lipzen A.M."/>
            <person name="Lu C.W."/>
            <person name="De Luna E."/>
            <person name="Martienssen R.A."/>
            <person name="Minamino N."/>
            <person name="Mizutani M."/>
            <person name="Mizutani M."/>
            <person name="Mochizuki N."/>
            <person name="Monte I."/>
            <person name="Mosher R."/>
            <person name="Nagasaki H."/>
            <person name="Nakagami H."/>
            <person name="Naramoto S."/>
            <person name="Nishitani K."/>
            <person name="Ohtani M."/>
            <person name="Okamoto T."/>
            <person name="Okumura M."/>
            <person name="Phillips J."/>
            <person name="Pollak B."/>
            <person name="Reinders A."/>
            <person name="Rovekamp M."/>
            <person name="Sano R."/>
            <person name="Sawa S."/>
            <person name="Schmid M.W."/>
            <person name="Shirakawa M."/>
            <person name="Solano R."/>
            <person name="Spunde A."/>
            <person name="Suetsugu N."/>
            <person name="Sugano S."/>
            <person name="Sugiyama A."/>
            <person name="Sun R."/>
            <person name="Suzuki Y."/>
            <person name="Takenaka M."/>
            <person name="Takezawa D."/>
            <person name="Tomogane H."/>
            <person name="Tsuzuki M."/>
            <person name="Ueda T."/>
            <person name="Umeda M."/>
            <person name="Ward J.M."/>
            <person name="Watanabe Y."/>
            <person name="Yazaki K."/>
            <person name="Yokoyama R."/>
            <person name="Yoshitake Y."/>
            <person name="Yotsui I."/>
            <person name="Zachgo S."/>
            <person name="Schmutz J."/>
        </authorList>
    </citation>
    <scope>NUCLEOTIDE SEQUENCE [LARGE SCALE GENOMIC DNA]</scope>
    <source>
        <strain evidence="4">Tak-1</strain>
    </source>
</reference>
<dbReference type="Gramene" id="Mp1g20510.2">
    <property type="protein sequence ID" value="Mp1g20510.2.cds"/>
    <property type="gene ID" value="Mp1g20510"/>
</dbReference>
<sequence length="237" mass="27213">MLRYRCAASKPVQVEDSRNEQTDDDEEDDYPMFMEEDDPTWPEGEDDGYGFQVSQFFEKWGKVKVKNVDDDGKIIEDEEGKTDDDDEGDTDLSLKWEQEEYQWIVREINFLEWDLVALQDPTPLIVLGFERYGSSGVDGWALLKELETMIKRIIDSRKYPVRAVKLDVNIEADLAAALKMKTVPTLLFINAGKLVYRMTGVKSADELLQITSHLFYHSTKPSCMADDKTSESVANMQ</sequence>
<dbReference type="Gene3D" id="3.40.30.10">
    <property type="entry name" value="Glutaredoxin"/>
    <property type="match status" value="1"/>
</dbReference>
<accession>A0A2R6XWC6</accession>
<evidence type="ECO:0000313" key="4">
    <source>
        <dbReference type="Proteomes" id="UP000244005"/>
    </source>
</evidence>
<dbReference type="GO" id="GO:0009658">
    <property type="term" value="P:chloroplast organization"/>
    <property type="evidence" value="ECO:0007669"/>
    <property type="project" value="InterPro"/>
</dbReference>
<gene>
    <name evidence="3" type="ORF">MARPO_0001s0387</name>
</gene>
<evidence type="ECO:0000256" key="1">
    <source>
        <dbReference type="SAM" id="MobiDB-lite"/>
    </source>
</evidence>
<protein>
    <recommendedName>
        <fullName evidence="2">Thioredoxin domain-containing protein</fullName>
    </recommendedName>
</protein>
<dbReference type="InterPro" id="IPR044701">
    <property type="entry name" value="MRL7/MRL7L"/>
</dbReference>
<feature type="compositionally biased region" description="Acidic residues" evidence="1">
    <location>
        <begin position="22"/>
        <end position="48"/>
    </location>
</feature>
<dbReference type="Pfam" id="PF00085">
    <property type="entry name" value="Thioredoxin"/>
    <property type="match status" value="1"/>
</dbReference>
<dbReference type="OrthoDB" id="1920727at2759"/>
<dbReference type="GO" id="GO:0006355">
    <property type="term" value="P:regulation of DNA-templated transcription"/>
    <property type="evidence" value="ECO:0007669"/>
    <property type="project" value="InterPro"/>
</dbReference>
<dbReference type="OMA" id="KAIQIFW"/>
<dbReference type="Proteomes" id="UP000244005">
    <property type="component" value="Unassembled WGS sequence"/>
</dbReference>
<feature type="domain" description="Thioredoxin" evidence="2">
    <location>
        <begin position="144"/>
        <end position="210"/>
    </location>
</feature>
<organism evidence="3 4">
    <name type="scientific">Marchantia polymorpha</name>
    <name type="common">Common liverwort</name>
    <name type="synonym">Marchantia aquatica</name>
    <dbReference type="NCBI Taxonomy" id="3197"/>
    <lineage>
        <taxon>Eukaryota</taxon>
        <taxon>Viridiplantae</taxon>
        <taxon>Streptophyta</taxon>
        <taxon>Embryophyta</taxon>
        <taxon>Marchantiophyta</taxon>
        <taxon>Marchantiopsida</taxon>
        <taxon>Marchantiidae</taxon>
        <taxon>Marchantiales</taxon>
        <taxon>Marchantiaceae</taxon>
        <taxon>Marchantia</taxon>
    </lineage>
</organism>
<evidence type="ECO:0000259" key="2">
    <source>
        <dbReference type="Pfam" id="PF00085"/>
    </source>
</evidence>
<dbReference type="EMBL" id="KZ772673">
    <property type="protein sequence ID" value="PTQ50414.1"/>
    <property type="molecule type" value="Genomic_DNA"/>
</dbReference>
<proteinExistence type="predicted"/>
<name>A0A2R6XWC6_MARPO</name>
<dbReference type="AlphaFoldDB" id="A0A2R6XWC6"/>
<keyword evidence="4" id="KW-1185">Reference proteome</keyword>
<dbReference type="CDD" id="cd02947">
    <property type="entry name" value="TRX_family"/>
    <property type="match status" value="1"/>
</dbReference>
<dbReference type="InterPro" id="IPR036249">
    <property type="entry name" value="Thioredoxin-like_sf"/>
</dbReference>
<dbReference type="SUPFAM" id="SSF52833">
    <property type="entry name" value="Thioredoxin-like"/>
    <property type="match status" value="1"/>
</dbReference>